<organism evidence="1 2">
    <name type="scientific">candidate division MSBL1 archaeon SCGC-AAA259B11</name>
    <dbReference type="NCBI Taxonomy" id="1698260"/>
    <lineage>
        <taxon>Archaea</taxon>
        <taxon>Methanobacteriati</taxon>
        <taxon>Methanobacteriota</taxon>
        <taxon>candidate division MSBL1</taxon>
    </lineage>
</organism>
<evidence type="ECO:0000313" key="1">
    <source>
        <dbReference type="EMBL" id="KXA90015.1"/>
    </source>
</evidence>
<dbReference type="EMBL" id="LHXK01000015">
    <property type="protein sequence ID" value="KXA90015.1"/>
    <property type="molecule type" value="Genomic_DNA"/>
</dbReference>
<accession>A0A133U748</accession>
<protein>
    <submittedName>
        <fullName evidence="1">Uncharacterized protein</fullName>
    </submittedName>
</protein>
<proteinExistence type="predicted"/>
<evidence type="ECO:0000313" key="2">
    <source>
        <dbReference type="Proteomes" id="UP000070184"/>
    </source>
</evidence>
<keyword evidence="2" id="KW-1185">Reference proteome</keyword>
<sequence>MDDSYPPRLKVNPQQTQEGYPSVLDGYWTDEGSEITQTVKGNEIRAHVNFKASEGYLEGTAKIVVRRDISLWSDEDYVTKTESIDISKDETYDLWIDWTPQKATGEDGTNGYHLEFWWNGEKKWTMDDSYPPRLKVESS</sequence>
<gene>
    <name evidence="1" type="ORF">AKJ61_01680</name>
</gene>
<dbReference type="AlphaFoldDB" id="A0A133U748"/>
<comment type="caution">
    <text evidence="1">The sequence shown here is derived from an EMBL/GenBank/DDBJ whole genome shotgun (WGS) entry which is preliminary data.</text>
</comment>
<name>A0A133U748_9EURY</name>
<reference evidence="1 2" key="1">
    <citation type="journal article" date="2016" name="Sci. Rep.">
        <title>Metabolic traits of an uncultured archaeal lineage -MSBL1- from brine pools of the Red Sea.</title>
        <authorList>
            <person name="Mwirichia R."/>
            <person name="Alam I."/>
            <person name="Rashid M."/>
            <person name="Vinu M."/>
            <person name="Ba-Alawi W."/>
            <person name="Anthony Kamau A."/>
            <person name="Kamanda Ngugi D."/>
            <person name="Goker M."/>
            <person name="Klenk H.P."/>
            <person name="Bajic V."/>
            <person name="Stingl U."/>
        </authorList>
    </citation>
    <scope>NUCLEOTIDE SEQUENCE [LARGE SCALE GENOMIC DNA]</scope>
    <source>
        <strain evidence="1">SCGC-AAA259B11</strain>
    </source>
</reference>
<dbReference type="Proteomes" id="UP000070184">
    <property type="component" value="Unassembled WGS sequence"/>
</dbReference>